<feature type="region of interest" description="Disordered" evidence="1">
    <location>
        <begin position="548"/>
        <end position="571"/>
    </location>
</feature>
<gene>
    <name evidence="3" type="ORF">D9619_000363</name>
</gene>
<keyword evidence="2" id="KW-1133">Transmembrane helix</keyword>
<evidence type="ECO:0000313" key="4">
    <source>
        <dbReference type="Proteomes" id="UP000567179"/>
    </source>
</evidence>
<name>A0A8H5F2L7_9AGAR</name>
<evidence type="ECO:0000256" key="1">
    <source>
        <dbReference type="SAM" id="MobiDB-lite"/>
    </source>
</evidence>
<feature type="transmembrane region" description="Helical" evidence="2">
    <location>
        <begin position="144"/>
        <end position="164"/>
    </location>
</feature>
<dbReference type="Proteomes" id="UP000567179">
    <property type="component" value="Unassembled WGS sequence"/>
</dbReference>
<organism evidence="3 4">
    <name type="scientific">Psilocybe cf. subviscida</name>
    <dbReference type="NCBI Taxonomy" id="2480587"/>
    <lineage>
        <taxon>Eukaryota</taxon>
        <taxon>Fungi</taxon>
        <taxon>Dikarya</taxon>
        <taxon>Basidiomycota</taxon>
        <taxon>Agaricomycotina</taxon>
        <taxon>Agaricomycetes</taxon>
        <taxon>Agaricomycetidae</taxon>
        <taxon>Agaricales</taxon>
        <taxon>Agaricineae</taxon>
        <taxon>Strophariaceae</taxon>
        <taxon>Psilocybe</taxon>
    </lineage>
</organism>
<keyword evidence="2" id="KW-0472">Membrane</keyword>
<reference evidence="3 4" key="1">
    <citation type="journal article" date="2020" name="ISME J.">
        <title>Uncovering the hidden diversity of litter-decomposition mechanisms in mushroom-forming fungi.</title>
        <authorList>
            <person name="Floudas D."/>
            <person name="Bentzer J."/>
            <person name="Ahren D."/>
            <person name="Johansson T."/>
            <person name="Persson P."/>
            <person name="Tunlid A."/>
        </authorList>
    </citation>
    <scope>NUCLEOTIDE SEQUENCE [LARGE SCALE GENOMIC DNA]</scope>
    <source>
        <strain evidence="3 4">CBS 101986</strain>
    </source>
</reference>
<evidence type="ECO:0000256" key="2">
    <source>
        <dbReference type="SAM" id="Phobius"/>
    </source>
</evidence>
<feature type="transmembrane region" description="Helical" evidence="2">
    <location>
        <begin position="52"/>
        <end position="72"/>
    </location>
</feature>
<feature type="transmembrane region" description="Helical" evidence="2">
    <location>
        <begin position="184"/>
        <end position="208"/>
    </location>
</feature>
<evidence type="ECO:0000313" key="3">
    <source>
        <dbReference type="EMBL" id="KAF5321580.1"/>
    </source>
</evidence>
<comment type="caution">
    <text evidence="3">The sequence shown here is derived from an EMBL/GenBank/DDBJ whole genome shotgun (WGS) entry which is preliminary data.</text>
</comment>
<keyword evidence="4" id="KW-1185">Reference proteome</keyword>
<protein>
    <submittedName>
        <fullName evidence="3">Uncharacterized protein</fullName>
    </submittedName>
</protein>
<dbReference type="EMBL" id="JAACJJ010000028">
    <property type="protein sequence ID" value="KAF5321580.1"/>
    <property type="molecule type" value="Genomic_DNA"/>
</dbReference>
<accession>A0A8H5F2L7</accession>
<dbReference type="AlphaFoldDB" id="A0A8H5F2L7"/>
<proteinExistence type="predicted"/>
<keyword evidence="2" id="KW-0812">Transmembrane</keyword>
<sequence>MSNSPTIGGTITGGIQDISALLPLLGTEQCEKHIGSALDRGFLYSSVAPMTIFGSLGIVRASFNILVASLSIRRYQFLGARVLSDSGFSPSGTVAPMIALDPGHPKRFVAETRLEAMLADEHIDNVADLTVSLGKDVVRWNFKLVFSTLFISLAGLLPYIKIIVDLRDANPKLFFPLGFGFPILRVFGSAICVIVAQFLIQIRIIILLKTRLLFMGINRLAKEAKVEDLASVITTDLHRERAEEGWDSELAAEKSVWALQKWLAAGSDTNKDKNYRKMETLFESKYAQHLGPSNTHIRPWITLLFCLILAAGCISIVVGYVGCFFLIQHSASSTGTLVWLGLEAVLSVLRILVWATNPSWDDPKGIVLELKLSPDRPMITCNKFAENILRQGSNVPLTRSGVFLEELIAWAGPLPSFNVPDVELYYILAVSGCDEREPVASKTYNPTLPHSLLIVISAHKEQTSRIFFKKDHRSPFSIYVCSLHPVAGTRGINVRVEGKTGPESHFLTWDPAFMTMLLAHYDKISLMLQDQRRERKAFFGRTWAMHQSPTIDNNRRPGASPSRRSEEAQLDSLKEEHKQYEVLYQLFVAGFDNHVKFYSTVLHDDSLPTANRPVEKDTAVDPLWKYEATEKEYLIMECRRYFELSLIFWAANMDRYFKRRRTRDTSFSLSNVRKIFVSIAQSGDRLDANELRQETMLNSMRTRVTTHWTQLDPEGFLGPEYDHTGSTLPSVMNAWKALLTFLSEVSKSLESDFPQWPSTAFFTLSPQQSASLNAASSSKQSDILIRIQRSNLAERMRSRFLISDINGNFAIDRDKVAQTMIDCQSRADQLFEFLALIASDLEHFTDPLTLLEKADTREATLRQVFREWRGRVKENEEALATTGAGSR</sequence>
<feature type="transmembrane region" description="Helical" evidence="2">
    <location>
        <begin position="300"/>
        <end position="327"/>
    </location>
</feature>
<dbReference type="OrthoDB" id="3032844at2759"/>